<comment type="caution">
    <text evidence="7">The sequence shown here is derived from an EMBL/GenBank/DDBJ whole genome shotgun (WGS) entry which is preliminary data.</text>
</comment>
<dbReference type="InterPro" id="IPR051486">
    <property type="entry name" value="Hcy_S-methyltransferase"/>
</dbReference>
<dbReference type="GO" id="GO:0032259">
    <property type="term" value="P:methylation"/>
    <property type="evidence" value="ECO:0007669"/>
    <property type="project" value="UniProtKB-KW"/>
</dbReference>
<dbReference type="Proteomes" id="UP001172142">
    <property type="component" value="Unassembled WGS sequence"/>
</dbReference>
<keyword evidence="2 5" id="KW-0808">Transferase</keyword>
<feature type="binding site" evidence="5">
    <location>
        <position position="294"/>
    </location>
    <ligand>
        <name>Zn(2+)</name>
        <dbReference type="ChEBI" id="CHEBI:29105"/>
    </ligand>
</feature>
<feature type="binding site" evidence="5">
    <location>
        <position position="229"/>
    </location>
    <ligand>
        <name>Zn(2+)</name>
        <dbReference type="ChEBI" id="CHEBI:29105"/>
    </ligand>
</feature>
<accession>A0ABT8ND79</accession>
<evidence type="ECO:0000256" key="5">
    <source>
        <dbReference type="PROSITE-ProRule" id="PRU00333"/>
    </source>
</evidence>
<dbReference type="SUPFAM" id="SSF82282">
    <property type="entry name" value="Homocysteine S-methyltransferase"/>
    <property type="match status" value="1"/>
</dbReference>
<evidence type="ECO:0000256" key="2">
    <source>
        <dbReference type="ARBA" id="ARBA00022679"/>
    </source>
</evidence>
<dbReference type="PIRSF" id="PIRSF037505">
    <property type="entry name" value="Betaine_HMT"/>
    <property type="match status" value="1"/>
</dbReference>
<keyword evidence="1 5" id="KW-0489">Methyltransferase</keyword>
<organism evidence="7 8">
    <name type="scientific">Planococcus shenhongbingii</name>
    <dbReference type="NCBI Taxonomy" id="3058398"/>
    <lineage>
        <taxon>Bacteria</taxon>
        <taxon>Bacillati</taxon>
        <taxon>Bacillota</taxon>
        <taxon>Bacilli</taxon>
        <taxon>Bacillales</taxon>
        <taxon>Caryophanaceae</taxon>
        <taxon>Planococcus</taxon>
    </lineage>
</organism>
<gene>
    <name evidence="7" type="primary">mmuM</name>
    <name evidence="7" type="ORF">QWY13_08195</name>
</gene>
<dbReference type="PROSITE" id="PS50970">
    <property type="entry name" value="HCY"/>
    <property type="match status" value="1"/>
</dbReference>
<evidence type="ECO:0000313" key="8">
    <source>
        <dbReference type="Proteomes" id="UP001172142"/>
    </source>
</evidence>
<keyword evidence="3 5" id="KW-0479">Metal-binding</keyword>
<sequence>MNPIEQILNRFPVVILDGAMATELENYGCNLNDRLWSAKVLMEDPKLIKQVHMSYFEAGADCAITASYQATIKGYQERGLSEEEAIGLIKKSVQIAAEARNEFWAALNDKSNRPKPLVAASIGPYGAFLSDGSEYRGNYSISESELVAFHKERIRALVDAGADILACETLPCLIEAKAILEVLKEFPEVYAWFSFSAKDGRHISDGERISSCAEWLDKEQQVAAIGINCSAPDFIETLIGEVKSRTSKPVIVYPNSGEEYDAISKTWGEESSTNHFASNTQRWYNAGAQLIGGCCRTTPDDISAIAAWGRNTEK</sequence>
<dbReference type="PANTHER" id="PTHR46015:SF1">
    <property type="entry name" value="HOMOCYSTEINE S-METHYLTRANSFERASE-LIKE ISOFORM 1"/>
    <property type="match status" value="1"/>
</dbReference>
<dbReference type="GO" id="GO:0008168">
    <property type="term" value="F:methyltransferase activity"/>
    <property type="evidence" value="ECO:0007669"/>
    <property type="project" value="UniProtKB-KW"/>
</dbReference>
<dbReference type="EMBL" id="JAUJWU010000001">
    <property type="protein sequence ID" value="MDN7245480.1"/>
    <property type="molecule type" value="Genomic_DNA"/>
</dbReference>
<keyword evidence="8" id="KW-1185">Reference proteome</keyword>
<feature type="binding site" evidence="5">
    <location>
        <position position="295"/>
    </location>
    <ligand>
        <name>Zn(2+)</name>
        <dbReference type="ChEBI" id="CHEBI:29105"/>
    </ligand>
</feature>
<dbReference type="EC" id="2.1.1.10" evidence="7"/>
<name>A0ABT8ND79_9BACL</name>
<comment type="cofactor">
    <cofactor evidence="5">
        <name>Zn(2+)</name>
        <dbReference type="ChEBI" id="CHEBI:29105"/>
    </cofactor>
</comment>
<protein>
    <submittedName>
        <fullName evidence="7">Homocysteine S-methyltransferase</fullName>
        <ecNumber evidence="7">2.1.1.10</ecNumber>
    </submittedName>
</protein>
<dbReference type="Pfam" id="PF02574">
    <property type="entry name" value="S-methyl_trans"/>
    <property type="match status" value="1"/>
</dbReference>
<evidence type="ECO:0000256" key="4">
    <source>
        <dbReference type="ARBA" id="ARBA00022833"/>
    </source>
</evidence>
<evidence type="ECO:0000256" key="1">
    <source>
        <dbReference type="ARBA" id="ARBA00022603"/>
    </source>
</evidence>
<dbReference type="InterPro" id="IPR003726">
    <property type="entry name" value="HCY_dom"/>
</dbReference>
<evidence type="ECO:0000259" key="6">
    <source>
        <dbReference type="PROSITE" id="PS50970"/>
    </source>
</evidence>
<dbReference type="RefSeq" id="WP_301856005.1">
    <property type="nucleotide sequence ID" value="NZ_JAUJWU010000001.1"/>
</dbReference>
<keyword evidence="4 5" id="KW-0862">Zinc</keyword>
<dbReference type="NCBIfam" id="NF007020">
    <property type="entry name" value="PRK09485.1"/>
    <property type="match status" value="1"/>
</dbReference>
<reference evidence="7 8" key="1">
    <citation type="submission" date="2023-07" db="EMBL/GenBank/DDBJ databases">
        <title>Novel species in genus Planococcus.</title>
        <authorList>
            <person name="Ning S."/>
        </authorList>
    </citation>
    <scope>NUCLEOTIDE SEQUENCE [LARGE SCALE GENOMIC DNA]</scope>
    <source>
        <strain evidence="7 8">N017</strain>
    </source>
</reference>
<dbReference type="Gene3D" id="3.20.20.330">
    <property type="entry name" value="Homocysteine-binding-like domain"/>
    <property type="match status" value="1"/>
</dbReference>
<evidence type="ECO:0000313" key="7">
    <source>
        <dbReference type="EMBL" id="MDN7245480.1"/>
    </source>
</evidence>
<evidence type="ECO:0000256" key="3">
    <source>
        <dbReference type="ARBA" id="ARBA00022723"/>
    </source>
</evidence>
<proteinExistence type="predicted"/>
<dbReference type="PANTHER" id="PTHR46015">
    <property type="entry name" value="ZGC:172121"/>
    <property type="match status" value="1"/>
</dbReference>
<dbReference type="InterPro" id="IPR017226">
    <property type="entry name" value="BHMT-like"/>
</dbReference>
<feature type="domain" description="Hcy-binding" evidence="6">
    <location>
        <begin position="2"/>
        <end position="309"/>
    </location>
</feature>
<dbReference type="InterPro" id="IPR036589">
    <property type="entry name" value="HCY_dom_sf"/>
</dbReference>